<accession>A0ABD4Z7Z5</accession>
<reference evidence="2 3" key="1">
    <citation type="submission" date="2023-05" db="EMBL/GenBank/DDBJ databases">
        <title>A new hyperthermophilic archaea 'Ignisphaera cupida' sp. nov. and description of the family 'Ignisphaeraceae' fam. nov.</title>
        <authorList>
            <person name="Podosokorskaya O.A."/>
            <person name="Elcheninov A.G."/>
            <person name="Klukina A."/>
            <person name="Merkel A.Y."/>
        </authorList>
    </citation>
    <scope>NUCLEOTIDE SEQUENCE [LARGE SCALE GENOMIC DNA]</scope>
    <source>
        <strain evidence="2 3">4213-co</strain>
    </source>
</reference>
<feature type="transmembrane region" description="Helical" evidence="1">
    <location>
        <begin position="46"/>
        <end position="65"/>
    </location>
</feature>
<evidence type="ECO:0008006" key="4">
    <source>
        <dbReference type="Google" id="ProtNLM"/>
    </source>
</evidence>
<keyword evidence="1" id="KW-1133">Transmembrane helix</keyword>
<keyword evidence="1" id="KW-0812">Transmembrane</keyword>
<keyword evidence="3" id="KW-1185">Reference proteome</keyword>
<feature type="transmembrane region" description="Helical" evidence="1">
    <location>
        <begin position="77"/>
        <end position="101"/>
    </location>
</feature>
<dbReference type="AlphaFoldDB" id="A0ABD4Z7Z5"/>
<gene>
    <name evidence="2" type="ORF">QPL79_06425</name>
</gene>
<evidence type="ECO:0000313" key="2">
    <source>
        <dbReference type="EMBL" id="MDK6028995.1"/>
    </source>
</evidence>
<evidence type="ECO:0000313" key="3">
    <source>
        <dbReference type="Proteomes" id="UP001529235"/>
    </source>
</evidence>
<protein>
    <recommendedName>
        <fullName evidence="4">Permease</fullName>
    </recommendedName>
</protein>
<sequence length="154" mass="17206">MQSPSREKKMKLRISATGLVLLLYIMFWIVFLSYNERLVIRAIDSIGTANALILSTILLILNAYVQGKLLLLYQNHLISLGSYAVASFPVALVWVLSFYVLPRAVAKILNIDITFAVIIISRIITVSALIIAITFLIKRFTQQKRKPVANGLAS</sequence>
<proteinExistence type="predicted"/>
<dbReference type="EMBL" id="JASNVW010000003">
    <property type="protein sequence ID" value="MDK6028995.1"/>
    <property type="molecule type" value="Genomic_DNA"/>
</dbReference>
<comment type="caution">
    <text evidence="2">The sequence shown here is derived from an EMBL/GenBank/DDBJ whole genome shotgun (WGS) entry which is preliminary data.</text>
</comment>
<feature type="transmembrane region" description="Helical" evidence="1">
    <location>
        <begin position="113"/>
        <end position="137"/>
    </location>
</feature>
<organism evidence="2 3">
    <name type="scientific">Ignisphaera cupida</name>
    <dbReference type="NCBI Taxonomy" id="3050454"/>
    <lineage>
        <taxon>Archaea</taxon>
        <taxon>Thermoproteota</taxon>
        <taxon>Thermoprotei</taxon>
        <taxon>Desulfurococcales</taxon>
        <taxon>Desulfurococcaceae</taxon>
        <taxon>Ignisphaera</taxon>
    </lineage>
</organism>
<dbReference type="RefSeq" id="WP_285273978.1">
    <property type="nucleotide sequence ID" value="NZ_JASNVW010000003.1"/>
</dbReference>
<evidence type="ECO:0000256" key="1">
    <source>
        <dbReference type="SAM" id="Phobius"/>
    </source>
</evidence>
<keyword evidence="1" id="KW-0472">Membrane</keyword>
<dbReference type="Proteomes" id="UP001529235">
    <property type="component" value="Unassembled WGS sequence"/>
</dbReference>
<feature type="transmembrane region" description="Helical" evidence="1">
    <location>
        <begin position="12"/>
        <end position="34"/>
    </location>
</feature>
<name>A0ABD4Z7Z5_9CREN</name>